<accession>A0A6A6EMB1</accession>
<dbReference type="EMBL" id="ML994616">
    <property type="protein sequence ID" value="KAF2192082.1"/>
    <property type="molecule type" value="Genomic_DNA"/>
</dbReference>
<gene>
    <name evidence="2" type="ORF">K469DRAFT_696123</name>
</gene>
<dbReference type="AlphaFoldDB" id="A0A6A6EMB1"/>
<evidence type="ECO:0000313" key="3">
    <source>
        <dbReference type="Proteomes" id="UP000800200"/>
    </source>
</evidence>
<feature type="compositionally biased region" description="Pro residues" evidence="1">
    <location>
        <begin position="19"/>
        <end position="28"/>
    </location>
</feature>
<sequence>MPRPNRYHPYIRNTSAPQPLSPRYPPMPWGREPMTLPPITEHISPTSEPSPIGSGFLLPIAPSDVRDFIVNWKNLRPRSIIRMSDGRFHVKIVAIEEGNKAWQGTVVDNQAEAATIGCDGGKTGHVYSIKTEEDNSSANLSEHSHDGDANSIKIEDEESGVNCWDNAARPMMGTKITRKSTEIATEIMYRDGYNEWLRHTRADPPCALF</sequence>
<organism evidence="2 3">
    <name type="scientific">Zopfia rhizophila CBS 207.26</name>
    <dbReference type="NCBI Taxonomy" id="1314779"/>
    <lineage>
        <taxon>Eukaryota</taxon>
        <taxon>Fungi</taxon>
        <taxon>Dikarya</taxon>
        <taxon>Ascomycota</taxon>
        <taxon>Pezizomycotina</taxon>
        <taxon>Dothideomycetes</taxon>
        <taxon>Dothideomycetes incertae sedis</taxon>
        <taxon>Zopfiaceae</taxon>
        <taxon>Zopfia</taxon>
    </lineage>
</organism>
<evidence type="ECO:0000313" key="2">
    <source>
        <dbReference type="EMBL" id="KAF2192082.1"/>
    </source>
</evidence>
<keyword evidence="3" id="KW-1185">Reference proteome</keyword>
<evidence type="ECO:0000256" key="1">
    <source>
        <dbReference type="SAM" id="MobiDB-lite"/>
    </source>
</evidence>
<dbReference type="Proteomes" id="UP000800200">
    <property type="component" value="Unassembled WGS sequence"/>
</dbReference>
<feature type="region of interest" description="Disordered" evidence="1">
    <location>
        <begin position="1"/>
        <end position="29"/>
    </location>
</feature>
<reference evidence="2" key="1">
    <citation type="journal article" date="2020" name="Stud. Mycol.">
        <title>101 Dothideomycetes genomes: a test case for predicting lifestyles and emergence of pathogens.</title>
        <authorList>
            <person name="Haridas S."/>
            <person name="Albert R."/>
            <person name="Binder M."/>
            <person name="Bloem J."/>
            <person name="Labutti K."/>
            <person name="Salamov A."/>
            <person name="Andreopoulos B."/>
            <person name="Baker S."/>
            <person name="Barry K."/>
            <person name="Bills G."/>
            <person name="Bluhm B."/>
            <person name="Cannon C."/>
            <person name="Castanera R."/>
            <person name="Culley D."/>
            <person name="Daum C."/>
            <person name="Ezra D."/>
            <person name="Gonzalez J."/>
            <person name="Henrissat B."/>
            <person name="Kuo A."/>
            <person name="Liang C."/>
            <person name="Lipzen A."/>
            <person name="Lutzoni F."/>
            <person name="Magnuson J."/>
            <person name="Mondo S."/>
            <person name="Nolan M."/>
            <person name="Ohm R."/>
            <person name="Pangilinan J."/>
            <person name="Park H.-J."/>
            <person name="Ramirez L."/>
            <person name="Alfaro M."/>
            <person name="Sun H."/>
            <person name="Tritt A."/>
            <person name="Yoshinaga Y."/>
            <person name="Zwiers L.-H."/>
            <person name="Turgeon B."/>
            <person name="Goodwin S."/>
            <person name="Spatafora J."/>
            <person name="Crous P."/>
            <person name="Grigoriev I."/>
        </authorList>
    </citation>
    <scope>NUCLEOTIDE SEQUENCE</scope>
    <source>
        <strain evidence="2">CBS 207.26</strain>
    </source>
</reference>
<protein>
    <submittedName>
        <fullName evidence="2">Uncharacterized protein</fullName>
    </submittedName>
</protein>
<name>A0A6A6EMB1_9PEZI</name>
<dbReference type="OrthoDB" id="3800409at2759"/>
<proteinExistence type="predicted"/>